<protein>
    <submittedName>
        <fullName evidence="2">Phage integrase family protein</fullName>
    </submittedName>
</protein>
<feature type="domain" description="Min27-like integrase DNA-binding" evidence="1">
    <location>
        <begin position="1"/>
        <end position="63"/>
    </location>
</feature>
<dbReference type="AlphaFoldDB" id="T1BUR9"/>
<name>T1BUR9_9ZZZZ</name>
<dbReference type="EMBL" id="AUZZ01003472">
    <property type="protein sequence ID" value="EQD56914.1"/>
    <property type="molecule type" value="Genomic_DNA"/>
</dbReference>
<proteinExistence type="predicted"/>
<evidence type="ECO:0000259" key="1">
    <source>
        <dbReference type="Pfam" id="PF12167"/>
    </source>
</evidence>
<reference evidence="2" key="2">
    <citation type="journal article" date="2014" name="ISME J.">
        <title>Microbial stratification in low pH oxic and suboxic macroscopic growths along an acid mine drainage.</title>
        <authorList>
            <person name="Mendez-Garcia C."/>
            <person name="Mesa V."/>
            <person name="Sprenger R.R."/>
            <person name="Richter M."/>
            <person name="Diez M.S."/>
            <person name="Solano J."/>
            <person name="Bargiela R."/>
            <person name="Golyshina O.V."/>
            <person name="Manteca A."/>
            <person name="Ramos J.L."/>
            <person name="Gallego J.R."/>
            <person name="Llorente I."/>
            <person name="Martins Dos Santos V.A."/>
            <person name="Jensen O.N."/>
            <person name="Pelaez A.I."/>
            <person name="Sanchez J."/>
            <person name="Ferrer M."/>
        </authorList>
    </citation>
    <scope>NUCLEOTIDE SEQUENCE</scope>
</reference>
<gene>
    <name evidence="2" type="ORF">B2A_05060</name>
</gene>
<accession>T1BUR9</accession>
<feature type="non-terminal residue" evidence="2">
    <location>
        <position position="129"/>
    </location>
</feature>
<organism evidence="2">
    <name type="scientific">mine drainage metagenome</name>
    <dbReference type="NCBI Taxonomy" id="410659"/>
    <lineage>
        <taxon>unclassified sequences</taxon>
        <taxon>metagenomes</taxon>
        <taxon>ecological metagenomes</taxon>
    </lineage>
</organism>
<comment type="caution">
    <text evidence="2">The sequence shown here is derived from an EMBL/GenBank/DDBJ whole genome shotgun (WGS) entry which is preliminary data.</text>
</comment>
<dbReference type="InterPro" id="IPR022000">
    <property type="entry name" value="Min27-like_integrase_DNA_bind"/>
</dbReference>
<dbReference type="Pfam" id="PF12167">
    <property type="entry name" value="Arm-DNA-bind_2"/>
    <property type="match status" value="1"/>
</dbReference>
<evidence type="ECO:0000313" key="2">
    <source>
        <dbReference type="EMBL" id="EQD56914.1"/>
    </source>
</evidence>
<reference evidence="2" key="1">
    <citation type="submission" date="2013-08" db="EMBL/GenBank/DDBJ databases">
        <authorList>
            <person name="Mendez C."/>
            <person name="Richter M."/>
            <person name="Ferrer M."/>
            <person name="Sanchez J."/>
        </authorList>
    </citation>
    <scope>NUCLEOTIDE SEQUENCE</scope>
</reference>
<sequence>MGNVRQRNGRLFFDFRFRGIRCREQTTLDDTSANRKRMQKVLERIEQVIVTGTFQYADFFPGSTLAERFADEGVSQAVAQALTAEATTAPGTPLFRTFIEDWFTLSLPSWRKSHAATVRSTIDCHLTPH</sequence>